<evidence type="ECO:0000256" key="1">
    <source>
        <dbReference type="ARBA" id="ARBA00022860"/>
    </source>
</evidence>
<keyword evidence="7" id="KW-1185">Reference proteome</keyword>
<feature type="region of interest" description="Disordered" evidence="4">
    <location>
        <begin position="224"/>
        <end position="249"/>
    </location>
</feature>
<comment type="caution">
    <text evidence="6">The sequence shown here is derived from an EMBL/GenBank/DDBJ whole genome shotgun (WGS) entry which is preliminary data.</text>
</comment>
<dbReference type="GO" id="GO:0005516">
    <property type="term" value="F:calmodulin binding"/>
    <property type="evidence" value="ECO:0007669"/>
    <property type="project" value="UniProtKB-KW"/>
</dbReference>
<feature type="region of interest" description="Disordered" evidence="4">
    <location>
        <begin position="467"/>
        <end position="504"/>
    </location>
</feature>
<dbReference type="EMBL" id="LFYR01001212">
    <property type="protein sequence ID" value="KMZ63789.1"/>
    <property type="molecule type" value="Genomic_DNA"/>
</dbReference>
<organism evidence="6 7">
    <name type="scientific">Zostera marina</name>
    <name type="common">Eelgrass</name>
    <dbReference type="NCBI Taxonomy" id="29655"/>
    <lineage>
        <taxon>Eukaryota</taxon>
        <taxon>Viridiplantae</taxon>
        <taxon>Streptophyta</taxon>
        <taxon>Embryophyta</taxon>
        <taxon>Tracheophyta</taxon>
        <taxon>Spermatophyta</taxon>
        <taxon>Magnoliopsida</taxon>
        <taxon>Liliopsida</taxon>
        <taxon>Zosteraceae</taxon>
        <taxon>Zostera</taxon>
    </lineage>
</organism>
<dbReference type="OMA" id="NMTGNDE"/>
<feature type="compositionally biased region" description="Basic residues" evidence="4">
    <location>
        <begin position="13"/>
        <end position="25"/>
    </location>
</feature>
<dbReference type="PANTHER" id="PTHR32295">
    <property type="entry name" value="IQ-DOMAIN 5-RELATED"/>
    <property type="match status" value="1"/>
</dbReference>
<comment type="subunit">
    <text evidence="3">Binds to multiple calmodulin (CaM) in the presence of Ca(2+) and CaM-like proteins.</text>
</comment>
<evidence type="ECO:0000259" key="5">
    <source>
        <dbReference type="Pfam" id="PF13178"/>
    </source>
</evidence>
<dbReference type="Gene3D" id="1.20.5.190">
    <property type="match status" value="1"/>
</dbReference>
<dbReference type="SMART" id="SM00015">
    <property type="entry name" value="IQ"/>
    <property type="match status" value="2"/>
</dbReference>
<evidence type="ECO:0000256" key="3">
    <source>
        <dbReference type="ARBA" id="ARBA00024378"/>
    </source>
</evidence>
<dbReference type="Proteomes" id="UP000036987">
    <property type="component" value="Unassembled WGS sequence"/>
</dbReference>
<dbReference type="InterPro" id="IPR025064">
    <property type="entry name" value="DUF4005"/>
</dbReference>
<evidence type="ECO:0000256" key="2">
    <source>
        <dbReference type="ARBA" id="ARBA00024341"/>
    </source>
</evidence>
<dbReference type="InterPro" id="IPR000048">
    <property type="entry name" value="IQ_motif_EF-hand-BS"/>
</dbReference>
<proteinExistence type="inferred from homology"/>
<dbReference type="Pfam" id="PF00612">
    <property type="entry name" value="IQ"/>
    <property type="match status" value="2"/>
</dbReference>
<keyword evidence="1" id="KW-0112">Calmodulin-binding</keyword>
<name>A0A0K9P473_ZOSMR</name>
<dbReference type="CDD" id="cd23767">
    <property type="entry name" value="IQCD"/>
    <property type="match status" value="1"/>
</dbReference>
<dbReference type="OrthoDB" id="1905649at2759"/>
<feature type="compositionally biased region" description="Polar residues" evidence="4">
    <location>
        <begin position="467"/>
        <end position="488"/>
    </location>
</feature>
<evidence type="ECO:0000313" key="6">
    <source>
        <dbReference type="EMBL" id="KMZ63789.1"/>
    </source>
</evidence>
<dbReference type="Pfam" id="PF13178">
    <property type="entry name" value="DUF4005"/>
    <property type="match status" value="1"/>
</dbReference>
<evidence type="ECO:0000256" key="4">
    <source>
        <dbReference type="SAM" id="MobiDB-lite"/>
    </source>
</evidence>
<dbReference type="AlphaFoldDB" id="A0A0K9P473"/>
<sequence length="504" mass="56024">MGKSPAKWIKSLLSRKKSSRSHGSKKREASGKGTGTPDSPIISEPLPINASRSDTPVEIVALTSITTNGVIPNTNDQDHVIVASPGTNTETKIREERAVVKVQSAFRGFLARRAFHTLHGIIRLQALIRGHLVRRQAIATLRCMHAILKLQALARGRKIDSSRSLQKMKFSSNTFVRKLRSSYPVAIPLKIQYDKYDSNSAWNWLERWTYSQLWKPPVLIKKSAAQTESSRSKRTTRRNPYANNSESGSSSIIATKRNFKKLVASPVEPVQEQPPLSELEKVKYNLRKISNSVAQSDCTADVPENEAEKMKIENTALTSDAPISIPENESTLETTIKTLPDIKVNVDSILEQVEADMVANGINDGYVSELQSLNGFGEDKDLNSLIVETTPYKEQACQENQKSSKRRASLTANLDCHEDVLNNTPTLPSYMAATKSAKAKLRGLTSPRISSDGIEKNGFARRHSLPSLTNKKLSPLTSQTQKRGQTNGRMGVRNDMPIQVEWRR</sequence>
<comment type="similarity">
    <text evidence="2">Belongs to the IQD family.</text>
</comment>
<feature type="domain" description="DUF4005" evidence="5">
    <location>
        <begin position="397"/>
        <end position="484"/>
    </location>
</feature>
<dbReference type="PANTHER" id="PTHR32295:SF281">
    <property type="entry name" value="PROTEIN IQ-DOMAIN 31"/>
    <property type="match status" value="1"/>
</dbReference>
<evidence type="ECO:0000313" key="7">
    <source>
        <dbReference type="Proteomes" id="UP000036987"/>
    </source>
</evidence>
<reference evidence="7" key="1">
    <citation type="journal article" date="2016" name="Nature">
        <title>The genome of the seagrass Zostera marina reveals angiosperm adaptation to the sea.</title>
        <authorList>
            <person name="Olsen J.L."/>
            <person name="Rouze P."/>
            <person name="Verhelst B."/>
            <person name="Lin Y.-C."/>
            <person name="Bayer T."/>
            <person name="Collen J."/>
            <person name="Dattolo E."/>
            <person name="De Paoli E."/>
            <person name="Dittami S."/>
            <person name="Maumus F."/>
            <person name="Michel G."/>
            <person name="Kersting A."/>
            <person name="Lauritano C."/>
            <person name="Lohaus R."/>
            <person name="Toepel M."/>
            <person name="Tonon T."/>
            <person name="Vanneste K."/>
            <person name="Amirebrahimi M."/>
            <person name="Brakel J."/>
            <person name="Bostroem C."/>
            <person name="Chovatia M."/>
            <person name="Grimwood J."/>
            <person name="Jenkins J.W."/>
            <person name="Jueterbock A."/>
            <person name="Mraz A."/>
            <person name="Stam W.T."/>
            <person name="Tice H."/>
            <person name="Bornberg-Bauer E."/>
            <person name="Green P.J."/>
            <person name="Pearson G.A."/>
            <person name="Procaccini G."/>
            <person name="Duarte C.M."/>
            <person name="Schmutz J."/>
            <person name="Reusch T.B.H."/>
            <person name="Van de Peer Y."/>
        </authorList>
    </citation>
    <scope>NUCLEOTIDE SEQUENCE [LARGE SCALE GENOMIC DNA]</scope>
    <source>
        <strain evidence="7">cv. Finnish</strain>
    </source>
</reference>
<protein>
    <submittedName>
        <fullName evidence="6">IQ domain-containing protein</fullName>
    </submittedName>
</protein>
<gene>
    <name evidence="6" type="ORF">ZOSMA_39G00590</name>
</gene>
<dbReference type="PROSITE" id="PS50096">
    <property type="entry name" value="IQ"/>
    <property type="match status" value="2"/>
</dbReference>
<accession>A0A0K9P473</accession>
<feature type="region of interest" description="Disordered" evidence="4">
    <location>
        <begin position="1"/>
        <end position="50"/>
    </location>
</feature>